<evidence type="ECO:0000256" key="1">
    <source>
        <dbReference type="SAM" id="MobiDB-lite"/>
    </source>
</evidence>
<dbReference type="AlphaFoldDB" id="A0A395J0H5"/>
<dbReference type="EMBL" id="QKRW01000008">
    <property type="protein sequence ID" value="RAL66010.1"/>
    <property type="molecule type" value="Genomic_DNA"/>
</dbReference>
<feature type="region of interest" description="Disordered" evidence="1">
    <location>
        <begin position="25"/>
        <end position="47"/>
    </location>
</feature>
<organism evidence="2 3">
    <name type="scientific">Monilinia fructigena</name>
    <dbReference type="NCBI Taxonomy" id="38457"/>
    <lineage>
        <taxon>Eukaryota</taxon>
        <taxon>Fungi</taxon>
        <taxon>Dikarya</taxon>
        <taxon>Ascomycota</taxon>
        <taxon>Pezizomycotina</taxon>
        <taxon>Leotiomycetes</taxon>
        <taxon>Helotiales</taxon>
        <taxon>Sclerotiniaceae</taxon>
        <taxon>Monilinia</taxon>
    </lineage>
</organism>
<dbReference type="InterPro" id="IPR036305">
    <property type="entry name" value="RGS_sf"/>
</dbReference>
<comment type="caution">
    <text evidence="2">The sequence shown here is derived from an EMBL/GenBank/DDBJ whole genome shotgun (WGS) entry which is preliminary data.</text>
</comment>
<accession>A0A395J0H5</accession>
<sequence length="206" mass="23435">MPGFIPHVREIITNIKYRRPDYISAHSSSNKTSRDSSMDLAQAQSETSSKFAQGIPDALSFDNIINGGTCPPITVREFMKYLEHIERAQENLQFFLWFRDYTLRFEKYKPSNPFSTPPATATSDNKAFGSSEYQNDSAVRFCDGAEDERPINKMKSIMDFPPQFIAPWETDLDKEGGSLMEVPSAKNSYRMITEKTFVCAGIKNTR</sequence>
<proteinExistence type="predicted"/>
<reference evidence="2 3" key="1">
    <citation type="submission" date="2018-06" db="EMBL/GenBank/DDBJ databases">
        <title>Genome Sequence of the Brown Rot Fungal Pathogen Monilinia fructigena.</title>
        <authorList>
            <person name="Landi L."/>
            <person name="De Miccolis Angelini R.M."/>
            <person name="Pollastro S."/>
            <person name="Abate D."/>
            <person name="Faretra F."/>
            <person name="Romanazzi G."/>
        </authorList>
    </citation>
    <scope>NUCLEOTIDE SEQUENCE [LARGE SCALE GENOMIC DNA]</scope>
    <source>
        <strain evidence="2 3">Mfrg269</strain>
    </source>
</reference>
<dbReference type="PANTHER" id="PTHR39466:SF1">
    <property type="entry name" value="RGS DOMAIN-CONTAINING PROTEIN"/>
    <property type="match status" value="1"/>
</dbReference>
<protein>
    <recommendedName>
        <fullName evidence="4">RGS domain-containing protein</fullName>
    </recommendedName>
</protein>
<evidence type="ECO:0000313" key="2">
    <source>
        <dbReference type="EMBL" id="RAL66010.1"/>
    </source>
</evidence>
<evidence type="ECO:0000313" key="3">
    <source>
        <dbReference type="Proteomes" id="UP000249056"/>
    </source>
</evidence>
<dbReference type="SUPFAM" id="SSF48097">
    <property type="entry name" value="Regulator of G-protein signaling, RGS"/>
    <property type="match status" value="1"/>
</dbReference>
<keyword evidence="3" id="KW-1185">Reference proteome</keyword>
<dbReference type="PANTHER" id="PTHR39466">
    <property type="entry name" value="RGS DOMAIN-CONTAINING PROTEIN"/>
    <property type="match status" value="1"/>
</dbReference>
<dbReference type="Proteomes" id="UP000249056">
    <property type="component" value="Unassembled WGS sequence"/>
</dbReference>
<evidence type="ECO:0008006" key="4">
    <source>
        <dbReference type="Google" id="ProtNLM"/>
    </source>
</evidence>
<gene>
    <name evidence="2" type="ORF">DID88_005671</name>
</gene>
<name>A0A395J0H5_9HELO</name>
<dbReference type="OrthoDB" id="3232309at2759"/>